<dbReference type="AlphaFoldDB" id="A0A067RNV8"/>
<protein>
    <submittedName>
        <fullName evidence="3">Uncharacterized protein</fullName>
    </submittedName>
</protein>
<keyword evidence="1" id="KW-0853">WD repeat</keyword>
<sequence>MQQEGKPRFLKFHQGSVRGVAFSPRDRYLFCSGAYDGKVNLYSALRMELLMCYQITTMTLARNVNAVRFTSDGSRILAATTARRLAVVDVERGEQLLAYDNCAFSGRDRTGLAADPVCPNMAVSVAVNGKGLTLLDLRMPLPLDFVYDLHSSVIRDLAFLNSSWPWARGHTSALLTAGGDGTCKVCTLDGRVLHAFQTGHQVNTICPTPEPYNIGADDGFYSVIMSGGDMVSAYVPNTGIQEHLKDHRDMQVWKLRYTSNGSQLYSVCDGGVVRRYRRYPDHHEYLGEVYQHKGDIQDLDISPYDEYIITASKDRSVGVLRLGAPSHGWTEYSELT</sequence>
<dbReference type="EMBL" id="KK852511">
    <property type="protein sequence ID" value="KDR22295.1"/>
    <property type="molecule type" value="Genomic_DNA"/>
</dbReference>
<dbReference type="SUPFAM" id="SSF50978">
    <property type="entry name" value="WD40 repeat-like"/>
    <property type="match status" value="1"/>
</dbReference>
<dbReference type="InterPro" id="IPR050505">
    <property type="entry name" value="WDR55/POC1"/>
</dbReference>
<dbReference type="SMART" id="SM00320">
    <property type="entry name" value="WD40"/>
    <property type="match status" value="5"/>
</dbReference>
<accession>A0A067RNV8</accession>
<evidence type="ECO:0000313" key="3">
    <source>
        <dbReference type="EMBL" id="KDR22295.1"/>
    </source>
</evidence>
<dbReference type="Proteomes" id="UP000027135">
    <property type="component" value="Unassembled WGS sequence"/>
</dbReference>
<dbReference type="InterPro" id="IPR001680">
    <property type="entry name" value="WD40_rpt"/>
</dbReference>
<gene>
    <name evidence="3" type="ORF">L798_01165</name>
</gene>
<evidence type="ECO:0000256" key="2">
    <source>
        <dbReference type="ARBA" id="ARBA00022737"/>
    </source>
</evidence>
<dbReference type="OMA" id="SWPWCKG"/>
<organism evidence="3 4">
    <name type="scientific">Zootermopsis nevadensis</name>
    <name type="common">Dampwood termite</name>
    <dbReference type="NCBI Taxonomy" id="136037"/>
    <lineage>
        <taxon>Eukaryota</taxon>
        <taxon>Metazoa</taxon>
        <taxon>Ecdysozoa</taxon>
        <taxon>Arthropoda</taxon>
        <taxon>Hexapoda</taxon>
        <taxon>Insecta</taxon>
        <taxon>Pterygota</taxon>
        <taxon>Neoptera</taxon>
        <taxon>Polyneoptera</taxon>
        <taxon>Dictyoptera</taxon>
        <taxon>Blattodea</taxon>
        <taxon>Blattoidea</taxon>
        <taxon>Termitoidae</taxon>
        <taxon>Termopsidae</taxon>
        <taxon>Zootermopsis</taxon>
    </lineage>
</organism>
<dbReference type="Gene3D" id="2.130.10.10">
    <property type="entry name" value="YVTN repeat-like/Quinoprotein amine dehydrogenase"/>
    <property type="match status" value="2"/>
</dbReference>
<evidence type="ECO:0000256" key="1">
    <source>
        <dbReference type="ARBA" id="ARBA00022574"/>
    </source>
</evidence>
<dbReference type="InterPro" id="IPR036322">
    <property type="entry name" value="WD40_repeat_dom_sf"/>
</dbReference>
<keyword evidence="4" id="KW-1185">Reference proteome</keyword>
<dbReference type="InParanoid" id="A0A067RNV8"/>
<reference evidence="3 4" key="1">
    <citation type="journal article" date="2014" name="Nat. Commun.">
        <title>Molecular traces of alternative social organization in a termite genome.</title>
        <authorList>
            <person name="Terrapon N."/>
            <person name="Li C."/>
            <person name="Robertson H.M."/>
            <person name="Ji L."/>
            <person name="Meng X."/>
            <person name="Booth W."/>
            <person name="Chen Z."/>
            <person name="Childers C.P."/>
            <person name="Glastad K.M."/>
            <person name="Gokhale K."/>
            <person name="Gowin J."/>
            <person name="Gronenberg W."/>
            <person name="Hermansen R.A."/>
            <person name="Hu H."/>
            <person name="Hunt B.G."/>
            <person name="Huylmans A.K."/>
            <person name="Khalil S.M."/>
            <person name="Mitchell R.D."/>
            <person name="Munoz-Torres M.C."/>
            <person name="Mustard J.A."/>
            <person name="Pan H."/>
            <person name="Reese J.T."/>
            <person name="Scharf M.E."/>
            <person name="Sun F."/>
            <person name="Vogel H."/>
            <person name="Xiao J."/>
            <person name="Yang W."/>
            <person name="Yang Z."/>
            <person name="Yang Z."/>
            <person name="Zhou J."/>
            <person name="Zhu J."/>
            <person name="Brent C.S."/>
            <person name="Elsik C.G."/>
            <person name="Goodisman M.A."/>
            <person name="Liberles D.A."/>
            <person name="Roe R.M."/>
            <person name="Vargo E.L."/>
            <person name="Vilcinskas A."/>
            <person name="Wang J."/>
            <person name="Bornberg-Bauer E."/>
            <person name="Korb J."/>
            <person name="Zhang G."/>
            <person name="Liebig J."/>
        </authorList>
    </citation>
    <scope>NUCLEOTIDE SEQUENCE [LARGE SCALE GENOMIC DNA]</scope>
    <source>
        <tissue evidence="3">Whole organism</tissue>
    </source>
</reference>
<dbReference type="STRING" id="136037.A0A067RNV8"/>
<name>A0A067RNV8_ZOONE</name>
<dbReference type="InterPro" id="IPR015943">
    <property type="entry name" value="WD40/YVTN_repeat-like_dom_sf"/>
</dbReference>
<dbReference type="Pfam" id="PF00400">
    <property type="entry name" value="WD40"/>
    <property type="match status" value="2"/>
</dbReference>
<keyword evidence="2" id="KW-0677">Repeat</keyword>
<dbReference type="OrthoDB" id="1602884at2759"/>
<proteinExistence type="predicted"/>
<dbReference type="PANTHER" id="PTHR44019">
    <property type="entry name" value="WD REPEAT-CONTAINING PROTEIN 55"/>
    <property type="match status" value="1"/>
</dbReference>
<evidence type="ECO:0000313" key="4">
    <source>
        <dbReference type="Proteomes" id="UP000027135"/>
    </source>
</evidence>
<dbReference type="eggNOG" id="ENOG502R8JE">
    <property type="taxonomic scope" value="Eukaryota"/>
</dbReference>
<dbReference type="PANTHER" id="PTHR44019:SF8">
    <property type="entry name" value="POC1 CENTRIOLAR PROTEIN HOMOLOG"/>
    <property type="match status" value="1"/>
</dbReference>